<feature type="transmembrane region" description="Helical" evidence="2">
    <location>
        <begin position="55"/>
        <end position="75"/>
    </location>
</feature>
<dbReference type="AlphaFoldDB" id="A0A7W4ITS7"/>
<dbReference type="InterPro" id="IPR012373">
    <property type="entry name" value="Ferrdict_sens_TM"/>
</dbReference>
<organism evidence="4 5">
    <name type="scientific">Gluconacetobacter aggeris</name>
    <dbReference type="NCBI Taxonomy" id="1286186"/>
    <lineage>
        <taxon>Bacteria</taxon>
        <taxon>Pseudomonadati</taxon>
        <taxon>Pseudomonadota</taxon>
        <taxon>Alphaproteobacteria</taxon>
        <taxon>Acetobacterales</taxon>
        <taxon>Acetobacteraceae</taxon>
        <taxon>Gluconacetobacter</taxon>
    </lineage>
</organism>
<keyword evidence="2" id="KW-0472">Membrane</keyword>
<evidence type="ECO:0000259" key="3">
    <source>
        <dbReference type="Pfam" id="PF04773"/>
    </source>
</evidence>
<gene>
    <name evidence="4" type="ORF">HLH36_10395</name>
</gene>
<evidence type="ECO:0000256" key="2">
    <source>
        <dbReference type="SAM" id="Phobius"/>
    </source>
</evidence>
<feature type="region of interest" description="Disordered" evidence="1">
    <location>
        <begin position="1"/>
        <end position="21"/>
    </location>
</feature>
<dbReference type="Pfam" id="PF04773">
    <property type="entry name" value="FecR"/>
    <property type="match status" value="1"/>
</dbReference>
<dbReference type="EMBL" id="JABEQD010000006">
    <property type="protein sequence ID" value="MBB2168758.1"/>
    <property type="molecule type" value="Genomic_DNA"/>
</dbReference>
<dbReference type="PIRSF" id="PIRSF018266">
    <property type="entry name" value="FecR"/>
    <property type="match status" value="1"/>
</dbReference>
<dbReference type="Gene3D" id="2.60.120.1440">
    <property type="match status" value="1"/>
</dbReference>
<evidence type="ECO:0000313" key="5">
    <source>
        <dbReference type="Proteomes" id="UP000559860"/>
    </source>
</evidence>
<dbReference type="RefSeq" id="WP_182986309.1">
    <property type="nucleotide sequence ID" value="NZ_JABEQD010000006.1"/>
</dbReference>
<sequence>MASDPTRSTDAPQGENGRSNPVDMQLARLSAALGGQSLGDIYLRRVKRRALLRRGLGAAAGATCVAGLLAGPALLSGDLRADIRTRHGETQQLALGARSTATLAPCSAIAFATGGARNAFTLLHGMVLVESRPDAASPFIQVATRAGLVRASAGDFMVRRDDGRTIVTAHDDMLAILPARGPRLTLAAGHAMDLEPGGPDERAIDWGLATSWRNGMLIVENGTLGDVIAGLAPYWRGSLYITPRAARIRASGVFSLNDTGRSLTQLEETFPVSIRHLPFGVVAINSIS</sequence>
<dbReference type="Proteomes" id="UP000559860">
    <property type="component" value="Unassembled WGS sequence"/>
</dbReference>
<evidence type="ECO:0000313" key="4">
    <source>
        <dbReference type="EMBL" id="MBB2168758.1"/>
    </source>
</evidence>
<dbReference type="GO" id="GO:0016989">
    <property type="term" value="F:sigma factor antagonist activity"/>
    <property type="evidence" value="ECO:0007669"/>
    <property type="project" value="TreeGrafter"/>
</dbReference>
<protein>
    <recommendedName>
        <fullName evidence="3">FecR protein domain-containing protein</fullName>
    </recommendedName>
</protein>
<keyword evidence="2" id="KW-0812">Transmembrane</keyword>
<accession>A0A7W4ITS7</accession>
<keyword evidence="5" id="KW-1185">Reference proteome</keyword>
<proteinExistence type="predicted"/>
<evidence type="ECO:0000256" key="1">
    <source>
        <dbReference type="SAM" id="MobiDB-lite"/>
    </source>
</evidence>
<keyword evidence="2" id="KW-1133">Transmembrane helix</keyword>
<comment type="caution">
    <text evidence="4">The sequence shown here is derived from an EMBL/GenBank/DDBJ whole genome shotgun (WGS) entry which is preliminary data.</text>
</comment>
<feature type="domain" description="FecR protein" evidence="3">
    <location>
        <begin position="82"/>
        <end position="168"/>
    </location>
</feature>
<dbReference type="InterPro" id="IPR006860">
    <property type="entry name" value="FecR"/>
</dbReference>
<reference evidence="4 5" key="1">
    <citation type="submission" date="2020-04" db="EMBL/GenBank/DDBJ databases">
        <title>Description of novel Gluconacetobacter.</title>
        <authorList>
            <person name="Sombolestani A."/>
        </authorList>
    </citation>
    <scope>NUCLEOTIDE SEQUENCE [LARGE SCALE GENOMIC DNA]</scope>
    <source>
        <strain evidence="4 5">LMG 27801</strain>
    </source>
</reference>
<name>A0A7W4ITS7_9PROT</name>
<dbReference type="PANTHER" id="PTHR30273">
    <property type="entry name" value="PERIPLASMIC SIGNAL SENSOR AND SIGMA FACTOR ACTIVATOR FECR-RELATED"/>
    <property type="match status" value="1"/>
</dbReference>
<dbReference type="PANTHER" id="PTHR30273:SF2">
    <property type="entry name" value="PROTEIN FECR"/>
    <property type="match status" value="1"/>
</dbReference>
<feature type="compositionally biased region" description="Polar residues" evidence="1">
    <location>
        <begin position="1"/>
        <end position="19"/>
    </location>
</feature>